<keyword evidence="3" id="KW-1185">Reference proteome</keyword>
<name>A0A812QGW9_9DINO</name>
<dbReference type="EMBL" id="CAJNDS010002233">
    <property type="protein sequence ID" value="CAE7385187.1"/>
    <property type="molecule type" value="Genomic_DNA"/>
</dbReference>
<comment type="caution">
    <text evidence="2">The sequence shown here is derived from an EMBL/GenBank/DDBJ whole genome shotgun (WGS) entry which is preliminary data.</text>
</comment>
<organism evidence="2 3">
    <name type="scientific">Symbiodinium natans</name>
    <dbReference type="NCBI Taxonomy" id="878477"/>
    <lineage>
        <taxon>Eukaryota</taxon>
        <taxon>Sar</taxon>
        <taxon>Alveolata</taxon>
        <taxon>Dinophyceae</taxon>
        <taxon>Suessiales</taxon>
        <taxon>Symbiodiniaceae</taxon>
        <taxon>Symbiodinium</taxon>
    </lineage>
</organism>
<dbReference type="Proteomes" id="UP000604046">
    <property type="component" value="Unassembled WGS sequence"/>
</dbReference>
<evidence type="ECO:0000313" key="2">
    <source>
        <dbReference type="EMBL" id="CAE7385187.1"/>
    </source>
</evidence>
<accession>A0A812QGW9</accession>
<sequence length="162" mass="17248">MYHLQATAARKQSARGFFEASANSRPAHWLAAKAAGGHVHVKPGGFSSCRRSCLQCLADLADLADTSRSWNFDSAQAALAPAEKASVHTLRSAEAPTEDDRHKARKPGGRGMHNAASLCRSCSEHRQGSPEACVGCVSCKRDLNRAAPTFVHVAPQVAQCRG</sequence>
<reference evidence="2" key="1">
    <citation type="submission" date="2021-02" db="EMBL/GenBank/DDBJ databases">
        <authorList>
            <person name="Dougan E. K."/>
            <person name="Rhodes N."/>
            <person name="Thang M."/>
            <person name="Chan C."/>
        </authorList>
    </citation>
    <scope>NUCLEOTIDE SEQUENCE</scope>
</reference>
<gene>
    <name evidence="2" type="ORF">SNAT2548_LOCUS21012</name>
</gene>
<dbReference type="AlphaFoldDB" id="A0A812QGW9"/>
<evidence type="ECO:0000313" key="3">
    <source>
        <dbReference type="Proteomes" id="UP000604046"/>
    </source>
</evidence>
<feature type="region of interest" description="Disordered" evidence="1">
    <location>
        <begin position="83"/>
        <end position="112"/>
    </location>
</feature>
<protein>
    <submittedName>
        <fullName evidence="2">Uncharacterized protein</fullName>
    </submittedName>
</protein>
<evidence type="ECO:0000256" key="1">
    <source>
        <dbReference type="SAM" id="MobiDB-lite"/>
    </source>
</evidence>
<proteinExistence type="predicted"/>